<name>A0ABT0MK53_9GAMM</name>
<evidence type="ECO:0000313" key="2">
    <source>
        <dbReference type="Proteomes" id="UP001431217"/>
    </source>
</evidence>
<gene>
    <name evidence="1" type="ORF">M2650_11455</name>
</gene>
<keyword evidence="2" id="KW-1185">Reference proteome</keyword>
<dbReference type="RefSeq" id="WP_249474636.1">
    <property type="nucleotide sequence ID" value="NZ_JAMBEP010000002.1"/>
</dbReference>
<reference evidence="1 2" key="1">
    <citation type="submission" date="2022-05" db="EMBL/GenBank/DDBJ databases">
        <title>Luteimonas sp. SX5, whole genome shotgun sequencing project.</title>
        <authorList>
            <person name="Zhao G."/>
            <person name="Shen L."/>
        </authorList>
    </citation>
    <scope>NUCLEOTIDE SEQUENCE [LARGE SCALE GENOMIC DNA]</scope>
    <source>
        <strain evidence="1 2">SX5</strain>
    </source>
</reference>
<proteinExistence type="predicted"/>
<organism evidence="1 2">
    <name type="scientific">Luteimonas galliterrae</name>
    <dbReference type="NCBI Taxonomy" id="2940486"/>
    <lineage>
        <taxon>Bacteria</taxon>
        <taxon>Pseudomonadati</taxon>
        <taxon>Pseudomonadota</taxon>
        <taxon>Gammaproteobacteria</taxon>
        <taxon>Lysobacterales</taxon>
        <taxon>Lysobacteraceae</taxon>
        <taxon>Luteimonas</taxon>
    </lineage>
</organism>
<protein>
    <submittedName>
        <fullName evidence="1">EF-hand domain-containing protein</fullName>
    </submittedName>
</protein>
<dbReference type="Proteomes" id="UP001431217">
    <property type="component" value="Unassembled WGS sequence"/>
</dbReference>
<comment type="caution">
    <text evidence="1">The sequence shown here is derived from an EMBL/GenBank/DDBJ whole genome shotgun (WGS) entry which is preliminary data.</text>
</comment>
<accession>A0ABT0MK53</accession>
<dbReference type="EMBL" id="JAMBEP010000002">
    <property type="protein sequence ID" value="MCL1635241.1"/>
    <property type="molecule type" value="Genomic_DNA"/>
</dbReference>
<evidence type="ECO:0000313" key="1">
    <source>
        <dbReference type="EMBL" id="MCL1635241.1"/>
    </source>
</evidence>
<sequence length="104" mass="11701">MNKAPRSRFGMRRKIFLGLFLLLVAYAGYAYYAGLAFIAGIPNSEMDWNGDGTVTSTEVAQAWYAVIVKNTRQGQRECNAFYWRGSDEAFRVQCRTTMAPAEEG</sequence>